<protein>
    <submittedName>
        <fullName evidence="2">Uncharacterized protein</fullName>
    </submittedName>
</protein>
<dbReference type="AlphaFoldDB" id="A0A182N7Y5"/>
<dbReference type="Proteomes" id="UP000075884">
    <property type="component" value="Unassembled WGS sequence"/>
</dbReference>
<reference evidence="2" key="2">
    <citation type="submission" date="2020-05" db="UniProtKB">
        <authorList>
            <consortium name="EnsemblMetazoa"/>
        </authorList>
    </citation>
    <scope>IDENTIFICATION</scope>
    <source>
        <strain evidence="2">WRAIR2</strain>
    </source>
</reference>
<evidence type="ECO:0000256" key="1">
    <source>
        <dbReference type="SAM" id="MobiDB-lite"/>
    </source>
</evidence>
<dbReference type="EnsemblMetazoa" id="ADIR003759-RA">
    <property type="protein sequence ID" value="ADIR003759-PA"/>
    <property type="gene ID" value="ADIR003759"/>
</dbReference>
<accession>A0A182N7Y5</accession>
<keyword evidence="3" id="KW-1185">Reference proteome</keyword>
<sequence length="102" mass="11996">KKKTPNESIRDYVNLDFVFQLRFKRVKNRSDNSTRPPESNGRIGPAERRKLKLSATCATPNELGEETFPTKRRVKVRVNKTVRLMVPQNEGKRTLRVFRRQL</sequence>
<reference evidence="3" key="1">
    <citation type="submission" date="2013-03" db="EMBL/GenBank/DDBJ databases">
        <title>The Genome Sequence of Anopheles dirus WRAIR2.</title>
        <authorList>
            <consortium name="The Broad Institute Genomics Platform"/>
            <person name="Neafsey D.E."/>
            <person name="Walton C."/>
            <person name="Walker B."/>
            <person name="Young S.K."/>
            <person name="Zeng Q."/>
            <person name="Gargeya S."/>
            <person name="Fitzgerald M."/>
            <person name="Haas B."/>
            <person name="Abouelleil A."/>
            <person name="Allen A.W."/>
            <person name="Alvarado L."/>
            <person name="Arachchi H.M."/>
            <person name="Berlin A.M."/>
            <person name="Chapman S.B."/>
            <person name="Gainer-Dewar J."/>
            <person name="Goldberg J."/>
            <person name="Griggs A."/>
            <person name="Gujja S."/>
            <person name="Hansen M."/>
            <person name="Howarth C."/>
            <person name="Imamovic A."/>
            <person name="Ireland A."/>
            <person name="Larimer J."/>
            <person name="McCowan C."/>
            <person name="Murphy C."/>
            <person name="Pearson M."/>
            <person name="Poon T.W."/>
            <person name="Priest M."/>
            <person name="Roberts A."/>
            <person name="Saif S."/>
            <person name="Shea T."/>
            <person name="Sisk P."/>
            <person name="Sykes S."/>
            <person name="Wortman J."/>
            <person name="Nusbaum C."/>
            <person name="Birren B."/>
        </authorList>
    </citation>
    <scope>NUCLEOTIDE SEQUENCE [LARGE SCALE GENOMIC DNA]</scope>
    <source>
        <strain evidence="3">WRAIR2</strain>
    </source>
</reference>
<evidence type="ECO:0000313" key="3">
    <source>
        <dbReference type="Proteomes" id="UP000075884"/>
    </source>
</evidence>
<evidence type="ECO:0000313" key="2">
    <source>
        <dbReference type="EnsemblMetazoa" id="ADIR003759-PA"/>
    </source>
</evidence>
<proteinExistence type="predicted"/>
<feature type="region of interest" description="Disordered" evidence="1">
    <location>
        <begin position="26"/>
        <end position="48"/>
    </location>
</feature>
<dbReference type="VEuPathDB" id="VectorBase:ADIR003759"/>
<name>A0A182N7Y5_9DIPT</name>
<organism evidence="2 3">
    <name type="scientific">Anopheles dirus</name>
    <dbReference type="NCBI Taxonomy" id="7168"/>
    <lineage>
        <taxon>Eukaryota</taxon>
        <taxon>Metazoa</taxon>
        <taxon>Ecdysozoa</taxon>
        <taxon>Arthropoda</taxon>
        <taxon>Hexapoda</taxon>
        <taxon>Insecta</taxon>
        <taxon>Pterygota</taxon>
        <taxon>Neoptera</taxon>
        <taxon>Endopterygota</taxon>
        <taxon>Diptera</taxon>
        <taxon>Nematocera</taxon>
        <taxon>Culicoidea</taxon>
        <taxon>Culicidae</taxon>
        <taxon>Anophelinae</taxon>
        <taxon>Anopheles</taxon>
    </lineage>
</organism>